<dbReference type="Pfam" id="PF00459">
    <property type="entry name" value="Inositol_P"/>
    <property type="match status" value="1"/>
</dbReference>
<protein>
    <submittedName>
        <fullName evidence="6">Histidinol phosphate phosphatase</fullName>
    </submittedName>
</protein>
<proteinExistence type="predicted"/>
<feature type="binding site" evidence="5">
    <location>
        <position position="91"/>
    </location>
    <ligand>
        <name>Mg(2+)</name>
        <dbReference type="ChEBI" id="CHEBI:18420"/>
        <label>1</label>
        <note>catalytic</note>
    </ligand>
</feature>
<evidence type="ECO:0000313" key="7">
    <source>
        <dbReference type="Proteomes" id="UP000287394"/>
    </source>
</evidence>
<accession>A0A9N7QAW7</accession>
<dbReference type="PANTHER" id="PTHR20854:SF4">
    <property type="entry name" value="INOSITOL-1-MONOPHOSPHATASE-RELATED"/>
    <property type="match status" value="1"/>
</dbReference>
<reference evidence="6 7" key="1">
    <citation type="journal article" date="2019" name="Int. J. Syst. Evol. Microbiol.">
        <title>Capsulimonas corticalis gen. nov., sp. nov., an aerobic capsulated bacterium, of a novel bacterial order, Capsulimonadales ord. nov., of the class Armatimonadia of the phylum Armatimonadetes.</title>
        <authorList>
            <person name="Li J."/>
            <person name="Kudo C."/>
            <person name="Tonouchi A."/>
        </authorList>
    </citation>
    <scope>NUCLEOTIDE SEQUENCE [LARGE SCALE GENOMIC DNA]</scope>
    <source>
        <strain evidence="6 7">AX-7</strain>
    </source>
</reference>
<sequence>MTMTAPTLRELLDVAVDAAYLAGRSTLGHFQTGLRPDLKADNTPVTIADKEAEKILRARILRDFPTHAILGEEEGASEGDADYRWIVDPIDGTKSFVAGVPLYGVLVGVEVRGEPSVGVIYIPALNDMISAATGLGCTWNGRSCRVSDVDRMENALVLTTSVSSCQKRSDAFDQLVSRTRIQRTWGDAFGYAMIATGRAEVMLDPAMNPWDCAPMLPIMREAGGHFSDWSGKATIHGADAVATNAALASPVMEILKSEKKY</sequence>
<gene>
    <name evidence="6" type="ORF">CCAX7_22370</name>
</gene>
<dbReference type="KEGG" id="ccot:CCAX7_22370"/>
<feature type="binding site" evidence="5">
    <location>
        <position position="88"/>
    </location>
    <ligand>
        <name>Mg(2+)</name>
        <dbReference type="ChEBI" id="CHEBI:18420"/>
        <label>1</label>
        <note>catalytic</note>
    </ligand>
</feature>
<dbReference type="FunFam" id="3.30.540.10:FF:000003">
    <property type="entry name" value="Inositol-1-monophosphatase"/>
    <property type="match status" value="1"/>
</dbReference>
<evidence type="ECO:0000256" key="1">
    <source>
        <dbReference type="ARBA" id="ARBA00001946"/>
    </source>
</evidence>
<organism evidence="6 7">
    <name type="scientific">Capsulimonas corticalis</name>
    <dbReference type="NCBI Taxonomy" id="2219043"/>
    <lineage>
        <taxon>Bacteria</taxon>
        <taxon>Bacillati</taxon>
        <taxon>Armatimonadota</taxon>
        <taxon>Armatimonadia</taxon>
        <taxon>Capsulimonadales</taxon>
        <taxon>Capsulimonadaceae</taxon>
        <taxon>Capsulimonas</taxon>
    </lineage>
</organism>
<dbReference type="GO" id="GO:0008934">
    <property type="term" value="F:inositol monophosphate 1-phosphatase activity"/>
    <property type="evidence" value="ECO:0007669"/>
    <property type="project" value="TreeGrafter"/>
</dbReference>
<name>A0A9N7QAW7_9BACT</name>
<dbReference type="EMBL" id="AP025739">
    <property type="protein sequence ID" value="BDI30186.1"/>
    <property type="molecule type" value="Genomic_DNA"/>
</dbReference>
<evidence type="ECO:0000256" key="5">
    <source>
        <dbReference type="PIRSR" id="PIRSR600760-2"/>
    </source>
</evidence>
<comment type="cofactor">
    <cofactor evidence="1 5">
        <name>Mg(2+)</name>
        <dbReference type="ChEBI" id="CHEBI:18420"/>
    </cofactor>
</comment>
<dbReference type="InterPro" id="IPR000760">
    <property type="entry name" value="Inositol_monophosphatase-like"/>
</dbReference>
<evidence type="ECO:0000256" key="2">
    <source>
        <dbReference type="ARBA" id="ARBA00022723"/>
    </source>
</evidence>
<dbReference type="PANTHER" id="PTHR20854">
    <property type="entry name" value="INOSITOL MONOPHOSPHATASE"/>
    <property type="match status" value="1"/>
</dbReference>
<evidence type="ECO:0000313" key="6">
    <source>
        <dbReference type="EMBL" id="BDI30186.1"/>
    </source>
</evidence>
<dbReference type="AlphaFoldDB" id="A0A9N7QAW7"/>
<dbReference type="RefSeq" id="WP_218025712.1">
    <property type="nucleotide sequence ID" value="NZ_AP025739.1"/>
</dbReference>
<evidence type="ECO:0000256" key="3">
    <source>
        <dbReference type="ARBA" id="ARBA00022801"/>
    </source>
</evidence>
<dbReference type="GO" id="GO:0006020">
    <property type="term" value="P:inositol metabolic process"/>
    <property type="evidence" value="ECO:0007669"/>
    <property type="project" value="TreeGrafter"/>
</dbReference>
<dbReference type="CDD" id="cd01641">
    <property type="entry name" value="Bacterial_IMPase_like_1"/>
    <property type="match status" value="1"/>
</dbReference>
<feature type="binding site" evidence="5">
    <location>
        <position position="72"/>
    </location>
    <ligand>
        <name>Mg(2+)</name>
        <dbReference type="ChEBI" id="CHEBI:18420"/>
        <label>1</label>
        <note>catalytic</note>
    </ligand>
</feature>
<keyword evidence="3" id="KW-0378">Hydrolase</keyword>
<feature type="binding site" evidence="5">
    <location>
        <position position="90"/>
    </location>
    <ligand>
        <name>Mg(2+)</name>
        <dbReference type="ChEBI" id="CHEBI:18420"/>
        <label>2</label>
    </ligand>
</feature>
<evidence type="ECO:0000256" key="4">
    <source>
        <dbReference type="ARBA" id="ARBA00022842"/>
    </source>
</evidence>
<keyword evidence="2 5" id="KW-0479">Metal-binding</keyword>
<keyword evidence="4 5" id="KW-0460">Magnesium</keyword>
<dbReference type="GO" id="GO:0007165">
    <property type="term" value="P:signal transduction"/>
    <property type="evidence" value="ECO:0007669"/>
    <property type="project" value="TreeGrafter"/>
</dbReference>
<dbReference type="Proteomes" id="UP000287394">
    <property type="component" value="Chromosome"/>
</dbReference>
<dbReference type="GO" id="GO:0046872">
    <property type="term" value="F:metal ion binding"/>
    <property type="evidence" value="ECO:0007669"/>
    <property type="project" value="UniProtKB-KW"/>
</dbReference>
<feature type="binding site" evidence="5">
    <location>
        <position position="211"/>
    </location>
    <ligand>
        <name>Mg(2+)</name>
        <dbReference type="ChEBI" id="CHEBI:18420"/>
        <label>1</label>
        <note>catalytic</note>
    </ligand>
</feature>
<keyword evidence="7" id="KW-1185">Reference proteome</keyword>